<proteinExistence type="inferred from homology"/>
<evidence type="ECO:0000256" key="4">
    <source>
        <dbReference type="ARBA" id="ARBA00022692"/>
    </source>
</evidence>
<evidence type="ECO:0000256" key="10">
    <source>
        <dbReference type="SAM" id="Phobius"/>
    </source>
</evidence>
<dbReference type="PANTHER" id="PTHR12560:SF11">
    <property type="entry name" value="CERAMIDE SYNTHASE LAC1-RELATED"/>
    <property type="match status" value="1"/>
</dbReference>
<evidence type="ECO:0000313" key="12">
    <source>
        <dbReference type="EMBL" id="KEP55444.1"/>
    </source>
</evidence>
<dbReference type="AlphaFoldDB" id="A0A074S882"/>
<keyword evidence="12" id="KW-0012">Acyltransferase</keyword>
<keyword evidence="7 9" id="KW-0472">Membrane</keyword>
<protein>
    <submittedName>
        <fullName evidence="12">Sphingosine N-acyltransferase LAC1</fullName>
    </submittedName>
</protein>
<keyword evidence="4 9" id="KW-0812">Transmembrane</keyword>
<dbReference type="OrthoDB" id="3053196at2759"/>
<feature type="transmembrane region" description="Helical" evidence="10">
    <location>
        <begin position="212"/>
        <end position="234"/>
    </location>
</feature>
<evidence type="ECO:0000256" key="7">
    <source>
        <dbReference type="ARBA" id="ARBA00023136"/>
    </source>
</evidence>
<accession>A0A074S882</accession>
<evidence type="ECO:0000256" key="8">
    <source>
        <dbReference type="ARBA" id="ARBA00023180"/>
    </source>
</evidence>
<dbReference type="Proteomes" id="UP000027456">
    <property type="component" value="Unassembled WGS sequence"/>
</dbReference>
<keyword evidence="5" id="KW-0256">Endoplasmic reticulum</keyword>
<evidence type="ECO:0000313" key="13">
    <source>
        <dbReference type="Proteomes" id="UP000027456"/>
    </source>
</evidence>
<dbReference type="PROSITE" id="PS50922">
    <property type="entry name" value="TLC"/>
    <property type="match status" value="1"/>
</dbReference>
<dbReference type="Pfam" id="PF03798">
    <property type="entry name" value="TRAM_LAG1_CLN8"/>
    <property type="match status" value="1"/>
</dbReference>
<evidence type="ECO:0000256" key="5">
    <source>
        <dbReference type="ARBA" id="ARBA00022824"/>
    </source>
</evidence>
<dbReference type="HOGENOM" id="CLU_028277_4_1_1"/>
<evidence type="ECO:0000256" key="3">
    <source>
        <dbReference type="ARBA" id="ARBA00022679"/>
    </source>
</evidence>
<dbReference type="PIRSF" id="PIRSF005225">
    <property type="entry name" value="LAG1_LAC1"/>
    <property type="match status" value="1"/>
</dbReference>
<feature type="domain" description="TLC" evidence="11">
    <location>
        <begin position="128"/>
        <end position="347"/>
    </location>
</feature>
<dbReference type="PANTHER" id="PTHR12560">
    <property type="entry name" value="LONGEVITY ASSURANCE FACTOR 1 LAG1"/>
    <property type="match status" value="1"/>
</dbReference>
<comment type="caution">
    <text evidence="12">The sequence shown here is derived from an EMBL/GenBank/DDBJ whole genome shotgun (WGS) entry which is preliminary data.</text>
</comment>
<evidence type="ECO:0000259" key="11">
    <source>
        <dbReference type="PROSITE" id="PS50922"/>
    </source>
</evidence>
<organism evidence="12 13">
    <name type="scientific">Rhizoctonia solani 123E</name>
    <dbReference type="NCBI Taxonomy" id="1423351"/>
    <lineage>
        <taxon>Eukaryota</taxon>
        <taxon>Fungi</taxon>
        <taxon>Dikarya</taxon>
        <taxon>Basidiomycota</taxon>
        <taxon>Agaricomycotina</taxon>
        <taxon>Agaricomycetes</taxon>
        <taxon>Cantharellales</taxon>
        <taxon>Ceratobasidiaceae</taxon>
        <taxon>Rhizoctonia</taxon>
    </lineage>
</organism>
<dbReference type="GO" id="GO:0046513">
    <property type="term" value="P:ceramide biosynthetic process"/>
    <property type="evidence" value="ECO:0007669"/>
    <property type="project" value="InterPro"/>
</dbReference>
<keyword evidence="3 12" id="KW-0808">Transferase</keyword>
<feature type="transmembrane region" description="Helical" evidence="10">
    <location>
        <begin position="97"/>
        <end position="119"/>
    </location>
</feature>
<dbReference type="GO" id="GO:0050291">
    <property type="term" value="F:sphingosine N-acyltransferase activity"/>
    <property type="evidence" value="ECO:0007669"/>
    <property type="project" value="InterPro"/>
</dbReference>
<feature type="transmembrane region" description="Helical" evidence="10">
    <location>
        <begin position="140"/>
        <end position="162"/>
    </location>
</feature>
<name>A0A074S882_9AGAM</name>
<keyword evidence="6 10" id="KW-1133">Transmembrane helix</keyword>
<dbReference type="STRING" id="1423351.A0A074S882"/>
<feature type="transmembrane region" description="Helical" evidence="10">
    <location>
        <begin position="318"/>
        <end position="336"/>
    </location>
</feature>
<evidence type="ECO:0000256" key="6">
    <source>
        <dbReference type="ARBA" id="ARBA00022989"/>
    </source>
</evidence>
<evidence type="ECO:0000256" key="9">
    <source>
        <dbReference type="PROSITE-ProRule" id="PRU00205"/>
    </source>
</evidence>
<evidence type="ECO:0000256" key="2">
    <source>
        <dbReference type="ARBA" id="ARBA00009808"/>
    </source>
</evidence>
<comment type="subcellular location">
    <subcellularLocation>
        <location evidence="1">Endoplasmic reticulum membrane</location>
        <topology evidence="1">Multi-pass membrane protein</topology>
    </subcellularLocation>
</comment>
<keyword evidence="13" id="KW-1185">Reference proteome</keyword>
<dbReference type="SMART" id="SM00724">
    <property type="entry name" value="TLC"/>
    <property type="match status" value="1"/>
</dbReference>
<keyword evidence="8" id="KW-0325">Glycoprotein</keyword>
<dbReference type="InterPro" id="IPR006634">
    <property type="entry name" value="TLC-dom"/>
</dbReference>
<dbReference type="EMBL" id="AZST01000006">
    <property type="protein sequence ID" value="KEP55444.1"/>
    <property type="molecule type" value="Genomic_DNA"/>
</dbReference>
<sequence>MATTATPAASGHKPQPEENRSILTMYYQDVTTLDWIRWPSSSFRLMVLPVLLSLNWKIIGTSHENPFSPLLFISNPIKVQPDGQVLYAKSYADLAFLAYYVVVFSFIRQFLHLHGLHPLAKRLGLRGSKEERFVEQTYSFMYYGSMGVFGLFVMRELPTWWYKTEHFWLEYPHWEMTARMKYYYLLQTAYWTQQLFVLVLKIERPRKDYTELVIHHMVTIWLIGWSYLVNLTWIGNAVFVTMDWSDVFLAISKVFNYLDMELCKTIAFVWFTIVWTYTRHYLNLRIIWSVWNEFWLIRPETMMWVPPRGVWLAPWMRYQIFAPLVALQAVNLFWYWNIWRIIITTVIFKKELDDDRSEHGDEEPKEKEE</sequence>
<comment type="similarity">
    <text evidence="2">Belongs to the sphingosine N-acyltransferase family.</text>
</comment>
<dbReference type="InterPro" id="IPR016439">
    <property type="entry name" value="Lag1/Lac1-like"/>
</dbReference>
<dbReference type="GO" id="GO:0005789">
    <property type="term" value="C:endoplasmic reticulum membrane"/>
    <property type="evidence" value="ECO:0007669"/>
    <property type="project" value="UniProtKB-SubCell"/>
</dbReference>
<gene>
    <name evidence="12" type="ORF">V565_005280</name>
</gene>
<reference evidence="12 13" key="1">
    <citation type="submission" date="2013-12" db="EMBL/GenBank/DDBJ databases">
        <authorList>
            <person name="Cubeta M."/>
            <person name="Pakala S."/>
            <person name="Fedorova N."/>
            <person name="Thomas E."/>
            <person name="Dean R."/>
            <person name="Jabaji S."/>
            <person name="Neate S."/>
            <person name="Toda T."/>
            <person name="Tavantzis S."/>
            <person name="Vilgalys R."/>
            <person name="Bharathan N."/>
            <person name="Pakala S."/>
            <person name="Losada L.S."/>
            <person name="Zafar N."/>
            <person name="Nierman W."/>
        </authorList>
    </citation>
    <scope>NUCLEOTIDE SEQUENCE [LARGE SCALE GENOMIC DNA]</scope>
    <source>
        <strain evidence="12 13">123E</strain>
    </source>
</reference>
<evidence type="ECO:0000256" key="1">
    <source>
        <dbReference type="ARBA" id="ARBA00004477"/>
    </source>
</evidence>